<evidence type="ECO:0000313" key="2">
    <source>
        <dbReference type="Proteomes" id="UP000095658"/>
    </source>
</evidence>
<comment type="caution">
    <text evidence="1">The sequence shown here is derived from an EMBL/GenBank/DDBJ whole genome shotgun (WGS) entry which is preliminary data.</text>
</comment>
<organism evidence="1 2">
    <name type="scientific">Domibacillus iocasae</name>
    <dbReference type="NCBI Taxonomy" id="1714016"/>
    <lineage>
        <taxon>Bacteria</taxon>
        <taxon>Bacillati</taxon>
        <taxon>Bacillota</taxon>
        <taxon>Bacilli</taxon>
        <taxon>Bacillales</taxon>
        <taxon>Bacillaceae</taxon>
        <taxon>Domibacillus</taxon>
    </lineage>
</organism>
<evidence type="ECO:0000313" key="1">
    <source>
        <dbReference type="EMBL" id="OES45614.1"/>
    </source>
</evidence>
<name>A0A1E7DRB9_9BACI</name>
<sequence>MNTSGMLRGYLAKVMDQESFFFHVINCMEKQLTDWDNDTILLFNWEEQSENVSGFFIIDGFSHSFVLNKQTLRQLQNQSPYALDRVLWESLIQDGLILKKSNYIDKAFM</sequence>
<dbReference type="Proteomes" id="UP000095658">
    <property type="component" value="Unassembled WGS sequence"/>
</dbReference>
<proteinExistence type="predicted"/>
<dbReference type="EMBL" id="MAMP01000012">
    <property type="protein sequence ID" value="OES45614.1"/>
    <property type="molecule type" value="Genomic_DNA"/>
</dbReference>
<accession>A0A1E7DRB9</accession>
<gene>
    <name evidence="1" type="ORF">BA724_02040</name>
</gene>
<dbReference type="RefSeq" id="WP_069937611.1">
    <property type="nucleotide sequence ID" value="NZ_MAMP01000012.1"/>
</dbReference>
<keyword evidence="2" id="KW-1185">Reference proteome</keyword>
<dbReference type="AlphaFoldDB" id="A0A1E7DRB9"/>
<reference evidence="1 2" key="1">
    <citation type="submission" date="2016-06" db="EMBL/GenBank/DDBJ databases">
        <title>Domibacillus iocasae genome sequencing.</title>
        <authorList>
            <person name="Verma A."/>
            <person name="Pal Y."/>
            <person name="Ojha A.K."/>
            <person name="Krishnamurthi S."/>
        </authorList>
    </citation>
    <scope>NUCLEOTIDE SEQUENCE [LARGE SCALE GENOMIC DNA]</scope>
    <source>
        <strain evidence="1 2">DSM 29979</strain>
    </source>
</reference>
<dbReference type="OrthoDB" id="8480699at2"/>
<protein>
    <submittedName>
        <fullName evidence="1">Uncharacterized protein</fullName>
    </submittedName>
</protein>